<feature type="compositionally biased region" description="Basic and acidic residues" evidence="5">
    <location>
        <begin position="246"/>
        <end position="309"/>
    </location>
</feature>
<evidence type="ECO:0000256" key="5">
    <source>
        <dbReference type="SAM" id="MobiDB-lite"/>
    </source>
</evidence>
<keyword evidence="10" id="KW-1185">Reference proteome</keyword>
<feature type="compositionally biased region" description="Basic and acidic residues" evidence="5">
    <location>
        <begin position="425"/>
        <end position="436"/>
    </location>
</feature>
<feature type="signal peptide" evidence="7">
    <location>
        <begin position="1"/>
        <end position="17"/>
    </location>
</feature>
<feature type="region of interest" description="Disordered" evidence="5">
    <location>
        <begin position="243"/>
        <end position="309"/>
    </location>
</feature>
<dbReference type="InterPro" id="IPR025423">
    <property type="entry name" value="TMEM205-like"/>
</dbReference>
<comment type="caution">
    <text evidence="9">The sequence shown here is derived from an EMBL/GenBank/DDBJ whole genome shotgun (WGS) entry which is preliminary data.</text>
</comment>
<accession>A0AA38G870</accession>
<dbReference type="AlphaFoldDB" id="A0AA38G870"/>
<feature type="transmembrane region" description="Helical" evidence="6">
    <location>
        <begin position="534"/>
        <end position="554"/>
    </location>
</feature>
<evidence type="ECO:0000256" key="4">
    <source>
        <dbReference type="ARBA" id="ARBA00023136"/>
    </source>
</evidence>
<feature type="chain" id="PRO_5041403499" description="TMEM205-like domain-containing protein" evidence="7">
    <location>
        <begin position="18"/>
        <end position="714"/>
    </location>
</feature>
<feature type="transmembrane region" description="Helical" evidence="6">
    <location>
        <begin position="607"/>
        <end position="627"/>
    </location>
</feature>
<dbReference type="Pfam" id="PF13664">
    <property type="entry name" value="DUF4149"/>
    <property type="match status" value="1"/>
</dbReference>
<keyword evidence="4 6" id="KW-0472">Membrane</keyword>
<dbReference type="PANTHER" id="PTHR47652:SF3">
    <property type="entry name" value="MITOCHONDRIAL IMPORT INNER MEMBRANE TRANSLOCASE SUBUNIT TIM44"/>
    <property type="match status" value="1"/>
</dbReference>
<evidence type="ECO:0000256" key="6">
    <source>
        <dbReference type="SAM" id="Phobius"/>
    </source>
</evidence>
<evidence type="ECO:0000256" key="7">
    <source>
        <dbReference type="SAM" id="SignalP"/>
    </source>
</evidence>
<feature type="domain" description="TMEM205-like" evidence="8">
    <location>
        <begin position="538"/>
        <end position="637"/>
    </location>
</feature>
<keyword evidence="7" id="KW-0732">Signal</keyword>
<evidence type="ECO:0000313" key="10">
    <source>
        <dbReference type="Proteomes" id="UP000824469"/>
    </source>
</evidence>
<feature type="transmembrane region" description="Helical" evidence="6">
    <location>
        <begin position="575"/>
        <end position="595"/>
    </location>
</feature>
<gene>
    <name evidence="9" type="ORF">KI387_019546</name>
</gene>
<evidence type="ECO:0000313" key="9">
    <source>
        <dbReference type="EMBL" id="KAH9317777.1"/>
    </source>
</evidence>
<feature type="compositionally biased region" description="Low complexity" evidence="5">
    <location>
        <begin position="409"/>
        <end position="424"/>
    </location>
</feature>
<protein>
    <recommendedName>
        <fullName evidence="8">TMEM205-like domain-containing protein</fullName>
    </recommendedName>
</protein>
<sequence length="714" mass="78198">MMNAIGLSLVLFSLVTAGVWSPEAEPERASQARNKPEEPKVVVREGHRVIVVEYEREGFADAANKATQDAFRTAAGSAKITGESIRHAASQARDKVKETGDKVEQAGEQAVHVIRSGADKTKDAVKSMASKTASVLHRPGTEKEIPVDETVPENVESKPGKMYESAKEIVSEAVESVKDAAAAAKERMKDRYQEAAPHMPKLGQGIVLNEENGDSCGFYRDSNREPAEKNATVRTVGEYISQAEQSLKDSTQRLTDEATERTEKIKSSKDLDKDTAFEKIKESGQKRSQAFKDKADDVYDSAKSKVTDAGEKIKGTAEEVYDSAKGKVSGAEQKIKGSAEQTYDFVKHKVSGAGHKIKEGAEQTYDSAEGKISDNGSKFKETAGETYDSATGKIADAGPKIKESAEQTSDSGKGKVSGSGAAKDNSGHVKDSSRRSDLRIQQALRHAGEAAIEKFRQAMDEVYSMSTNGAEKKFIPLFSEDVETNVGRTGAPTADLVKETAENLTGGSTPGSYLMASRFERLTSRQSLKVGARILNLLAFSTIYGSSVWVNFLSGHILAATIPRQQFALIQSKMYPVYFNTMAYGLATCLLTHSAIHPWKPESKFQSWQGCTLLISLLFTLVNMLILEPRTTKVIFEKLRIEKEEGRGTDIADIVDHPRHRPANGRNGDDVTKYRMVLVKRKLKLLHRVSSSVNMLTFTSLSWHLVYLSSYIKS</sequence>
<dbReference type="GO" id="GO:0016020">
    <property type="term" value="C:membrane"/>
    <property type="evidence" value="ECO:0007669"/>
    <property type="project" value="UniProtKB-SubCell"/>
</dbReference>
<evidence type="ECO:0000256" key="2">
    <source>
        <dbReference type="ARBA" id="ARBA00022692"/>
    </source>
</evidence>
<dbReference type="Proteomes" id="UP000824469">
    <property type="component" value="Unassembled WGS sequence"/>
</dbReference>
<proteinExistence type="predicted"/>
<keyword evidence="3 6" id="KW-1133">Transmembrane helix</keyword>
<feature type="compositionally biased region" description="Basic and acidic residues" evidence="5">
    <location>
        <begin position="368"/>
        <end position="383"/>
    </location>
</feature>
<comment type="subcellular location">
    <subcellularLocation>
        <location evidence="1">Membrane</location>
    </subcellularLocation>
</comment>
<reference evidence="9 10" key="1">
    <citation type="journal article" date="2021" name="Nat. Plants">
        <title>The Taxus genome provides insights into paclitaxel biosynthesis.</title>
        <authorList>
            <person name="Xiong X."/>
            <person name="Gou J."/>
            <person name="Liao Q."/>
            <person name="Li Y."/>
            <person name="Zhou Q."/>
            <person name="Bi G."/>
            <person name="Li C."/>
            <person name="Du R."/>
            <person name="Wang X."/>
            <person name="Sun T."/>
            <person name="Guo L."/>
            <person name="Liang H."/>
            <person name="Lu P."/>
            <person name="Wu Y."/>
            <person name="Zhang Z."/>
            <person name="Ro D.K."/>
            <person name="Shang Y."/>
            <person name="Huang S."/>
            <person name="Yan J."/>
        </authorList>
    </citation>
    <scope>NUCLEOTIDE SEQUENCE [LARGE SCALE GENOMIC DNA]</scope>
    <source>
        <strain evidence="9">Ta-2019</strain>
    </source>
</reference>
<keyword evidence="2 6" id="KW-0812">Transmembrane</keyword>
<evidence type="ECO:0000256" key="3">
    <source>
        <dbReference type="ARBA" id="ARBA00022989"/>
    </source>
</evidence>
<dbReference type="OMA" id="AYGTCVW"/>
<evidence type="ECO:0000256" key="1">
    <source>
        <dbReference type="ARBA" id="ARBA00004370"/>
    </source>
</evidence>
<feature type="region of interest" description="Disordered" evidence="5">
    <location>
        <begin position="322"/>
        <end position="436"/>
    </location>
</feature>
<name>A0AA38G870_TAXCH</name>
<dbReference type="Gene3D" id="1.20.120.20">
    <property type="entry name" value="Apolipoprotein"/>
    <property type="match status" value="1"/>
</dbReference>
<evidence type="ECO:0000259" key="8">
    <source>
        <dbReference type="Pfam" id="PF13664"/>
    </source>
</evidence>
<dbReference type="PANTHER" id="PTHR47652">
    <property type="entry name" value="MITOCHONDRIAL IMPORT INNER MEMBRANE TRANSLOCASE SUBUNIT TIM44"/>
    <property type="match status" value="1"/>
</dbReference>
<feature type="transmembrane region" description="Helical" evidence="6">
    <location>
        <begin position="685"/>
        <end position="706"/>
    </location>
</feature>
<dbReference type="EMBL" id="JAHRHJ020000004">
    <property type="protein sequence ID" value="KAH9317777.1"/>
    <property type="molecule type" value="Genomic_DNA"/>
</dbReference>
<organism evidence="9 10">
    <name type="scientific">Taxus chinensis</name>
    <name type="common">Chinese yew</name>
    <name type="synonym">Taxus wallichiana var. chinensis</name>
    <dbReference type="NCBI Taxonomy" id="29808"/>
    <lineage>
        <taxon>Eukaryota</taxon>
        <taxon>Viridiplantae</taxon>
        <taxon>Streptophyta</taxon>
        <taxon>Embryophyta</taxon>
        <taxon>Tracheophyta</taxon>
        <taxon>Spermatophyta</taxon>
        <taxon>Pinopsida</taxon>
        <taxon>Pinidae</taxon>
        <taxon>Conifers II</taxon>
        <taxon>Cupressales</taxon>
        <taxon>Taxaceae</taxon>
        <taxon>Taxus</taxon>
    </lineage>
</organism>